<proteinExistence type="predicted"/>
<dbReference type="OrthoDB" id="204766at2759"/>
<keyword evidence="2" id="KW-1185">Reference proteome</keyword>
<dbReference type="InterPro" id="IPR027417">
    <property type="entry name" value="P-loop_NTPase"/>
</dbReference>
<protein>
    <recommendedName>
        <fullName evidence="3">AAA+ ATPase domain-containing protein</fullName>
    </recommendedName>
</protein>
<organism evidence="1 2">
    <name type="scientific">Symbiodinium microadriaticum</name>
    <name type="common">Dinoflagellate</name>
    <name type="synonym">Zooxanthella microadriatica</name>
    <dbReference type="NCBI Taxonomy" id="2951"/>
    <lineage>
        <taxon>Eukaryota</taxon>
        <taxon>Sar</taxon>
        <taxon>Alveolata</taxon>
        <taxon>Dinophyceae</taxon>
        <taxon>Suessiales</taxon>
        <taxon>Symbiodiniaceae</taxon>
        <taxon>Symbiodinium</taxon>
    </lineage>
</organism>
<dbReference type="AlphaFoldDB" id="A0A1Q9CS52"/>
<dbReference type="EMBL" id="LSRX01000958">
    <property type="protein sequence ID" value="OLP85754.1"/>
    <property type="molecule type" value="Genomic_DNA"/>
</dbReference>
<accession>A0A1Q9CS52</accession>
<sequence length="265" mass="28710">MAVLCEHPTAKAMWGTDAGALLQTELRTEALSRPFVATLLAMTTAHRALVHKYLAGEVDVHAEERRRERLRVRPEADPSSQTSFNAEQRHLQAKLAAAVARALAVQHATTEAEADRLLEEAYDHGKIFVCTGGPGTGKTTTALAAVQHTLDLGGEVLFTYPTNRQASRMRAKLPGTVAVDTFHAAFALDEPPGAVLPALARYALIVVDELSQLQQPHFEHICKLWTQADNLPAVLMAGDELQMDLLIGGAVTAAHFQPVDEAKDE</sequence>
<dbReference type="SUPFAM" id="SSF52540">
    <property type="entry name" value="P-loop containing nucleoside triphosphate hydrolases"/>
    <property type="match status" value="1"/>
</dbReference>
<gene>
    <name evidence="1" type="ORF">AK812_SmicGene33219</name>
</gene>
<dbReference type="Gene3D" id="3.40.50.300">
    <property type="entry name" value="P-loop containing nucleotide triphosphate hydrolases"/>
    <property type="match status" value="1"/>
</dbReference>
<dbReference type="Pfam" id="PF13245">
    <property type="entry name" value="AAA_19"/>
    <property type="match status" value="1"/>
</dbReference>
<dbReference type="Proteomes" id="UP000186817">
    <property type="component" value="Unassembled WGS sequence"/>
</dbReference>
<comment type="caution">
    <text evidence="1">The sequence shown here is derived from an EMBL/GenBank/DDBJ whole genome shotgun (WGS) entry which is preliminary data.</text>
</comment>
<evidence type="ECO:0008006" key="3">
    <source>
        <dbReference type="Google" id="ProtNLM"/>
    </source>
</evidence>
<reference evidence="1 2" key="1">
    <citation type="submission" date="2016-02" db="EMBL/GenBank/DDBJ databases">
        <title>Genome analysis of coral dinoflagellate symbionts highlights evolutionary adaptations to a symbiotic lifestyle.</title>
        <authorList>
            <person name="Aranda M."/>
            <person name="Li Y."/>
            <person name="Liew Y.J."/>
            <person name="Baumgarten S."/>
            <person name="Simakov O."/>
            <person name="Wilson M."/>
            <person name="Piel J."/>
            <person name="Ashoor H."/>
            <person name="Bougouffa S."/>
            <person name="Bajic V.B."/>
            <person name="Ryu T."/>
            <person name="Ravasi T."/>
            <person name="Bayer T."/>
            <person name="Micklem G."/>
            <person name="Kim H."/>
            <person name="Bhak J."/>
            <person name="Lajeunesse T.C."/>
            <person name="Voolstra C.R."/>
        </authorList>
    </citation>
    <scope>NUCLEOTIDE SEQUENCE [LARGE SCALE GENOMIC DNA]</scope>
    <source>
        <strain evidence="1 2">CCMP2467</strain>
    </source>
</reference>
<evidence type="ECO:0000313" key="1">
    <source>
        <dbReference type="EMBL" id="OLP85754.1"/>
    </source>
</evidence>
<evidence type="ECO:0000313" key="2">
    <source>
        <dbReference type="Proteomes" id="UP000186817"/>
    </source>
</evidence>
<name>A0A1Q9CS52_SYMMI</name>